<organism evidence="1 2">
    <name type="scientific">Cyphomyrmex costatus</name>
    <dbReference type="NCBI Taxonomy" id="456900"/>
    <lineage>
        <taxon>Eukaryota</taxon>
        <taxon>Metazoa</taxon>
        <taxon>Ecdysozoa</taxon>
        <taxon>Arthropoda</taxon>
        <taxon>Hexapoda</taxon>
        <taxon>Insecta</taxon>
        <taxon>Pterygota</taxon>
        <taxon>Neoptera</taxon>
        <taxon>Endopterygota</taxon>
        <taxon>Hymenoptera</taxon>
        <taxon>Apocrita</taxon>
        <taxon>Aculeata</taxon>
        <taxon>Formicoidea</taxon>
        <taxon>Formicidae</taxon>
        <taxon>Myrmicinae</taxon>
        <taxon>Cyphomyrmex</taxon>
    </lineage>
</organism>
<accession>A0A151IK05</accession>
<proteinExistence type="predicted"/>
<evidence type="ECO:0000313" key="1">
    <source>
        <dbReference type="EMBL" id="KYN04504.1"/>
    </source>
</evidence>
<gene>
    <name evidence="1" type="ORF">ALC62_04626</name>
</gene>
<dbReference type="EMBL" id="KQ977274">
    <property type="protein sequence ID" value="KYN04504.1"/>
    <property type="molecule type" value="Genomic_DNA"/>
</dbReference>
<sequence length="61" mass="6959">MYTSRPSRNEDPSRVTIRSVSLADVRDRVDVKLVTAWDGRYGAQWSKKAVCGSKVQIIKYN</sequence>
<name>A0A151IK05_9HYME</name>
<reference evidence="1 2" key="1">
    <citation type="submission" date="2016-03" db="EMBL/GenBank/DDBJ databases">
        <title>Cyphomyrmex costatus WGS genome.</title>
        <authorList>
            <person name="Nygaard S."/>
            <person name="Hu H."/>
            <person name="Boomsma J."/>
            <person name="Zhang G."/>
        </authorList>
    </citation>
    <scope>NUCLEOTIDE SEQUENCE [LARGE SCALE GENOMIC DNA]</scope>
    <source>
        <strain evidence="1">MS0001</strain>
        <tissue evidence="1">Whole body</tissue>
    </source>
</reference>
<dbReference type="Proteomes" id="UP000078542">
    <property type="component" value="Unassembled WGS sequence"/>
</dbReference>
<dbReference type="AlphaFoldDB" id="A0A151IK05"/>
<keyword evidence="2" id="KW-1185">Reference proteome</keyword>
<evidence type="ECO:0000313" key="2">
    <source>
        <dbReference type="Proteomes" id="UP000078542"/>
    </source>
</evidence>
<protein>
    <submittedName>
        <fullName evidence="1">Uncharacterized protein</fullName>
    </submittedName>
</protein>